<dbReference type="AlphaFoldDB" id="A0A3S0K791"/>
<accession>A0A3S0K791</accession>
<evidence type="ECO:0000313" key="2">
    <source>
        <dbReference type="EMBL" id="RTQ51732.1"/>
    </source>
</evidence>
<keyword evidence="1" id="KW-0732">Signal</keyword>
<organism evidence="2 3">
    <name type="scientific">Hymenobacter gummosus</name>
    <dbReference type="NCBI Taxonomy" id="1776032"/>
    <lineage>
        <taxon>Bacteria</taxon>
        <taxon>Pseudomonadati</taxon>
        <taxon>Bacteroidota</taxon>
        <taxon>Cytophagia</taxon>
        <taxon>Cytophagales</taxon>
        <taxon>Hymenobacteraceae</taxon>
        <taxon>Hymenobacter</taxon>
    </lineage>
</organism>
<proteinExistence type="predicted"/>
<evidence type="ECO:0000256" key="1">
    <source>
        <dbReference type="SAM" id="SignalP"/>
    </source>
</evidence>
<comment type="caution">
    <text evidence="2">The sequence shown here is derived from an EMBL/GenBank/DDBJ whole genome shotgun (WGS) entry which is preliminary data.</text>
</comment>
<protein>
    <recommendedName>
        <fullName evidence="4">FTP domain-containing protein</fullName>
    </recommendedName>
</protein>
<dbReference type="RefSeq" id="WP_126692624.1">
    <property type="nucleotide sequence ID" value="NZ_RXOF01000003.1"/>
</dbReference>
<evidence type="ECO:0000313" key="3">
    <source>
        <dbReference type="Proteomes" id="UP000282184"/>
    </source>
</evidence>
<feature type="signal peptide" evidence="1">
    <location>
        <begin position="1"/>
        <end position="20"/>
    </location>
</feature>
<gene>
    <name evidence="2" type="ORF">EJV47_08030</name>
</gene>
<keyword evidence="3" id="KW-1185">Reference proteome</keyword>
<dbReference type="EMBL" id="RXOF01000003">
    <property type="protein sequence ID" value="RTQ51732.1"/>
    <property type="molecule type" value="Genomic_DNA"/>
</dbReference>
<sequence>MKQLLLSLLLAIGLPLGAWAQVALPDSLPTNPGPDKGFVCGRPWLGPTYEPQPIRRFTDLPDSIQRRLLQHLRGRLGPVLLARLDFVGGARVDLPALRRADAEQHSTGRHWTVYSYYICLALRDVLSQGRPYKSGMALDSLGQVGEEIQLPDVVREPDKGVIIGPEQALKLARQYGLRRFWWGRRFQQLELAYQKSSGTMIWGVTRGTVRLRHRLERDVRLNAHSGELLGRSSGKKWTGW</sequence>
<evidence type="ECO:0008006" key="4">
    <source>
        <dbReference type="Google" id="ProtNLM"/>
    </source>
</evidence>
<dbReference type="Proteomes" id="UP000282184">
    <property type="component" value="Unassembled WGS sequence"/>
</dbReference>
<reference evidence="2 3" key="1">
    <citation type="submission" date="2018-12" db="EMBL/GenBank/DDBJ databases">
        <title>Hymenobacter gummosus sp. nov., isolated from a spring.</title>
        <authorList>
            <person name="Nie L."/>
        </authorList>
    </citation>
    <scope>NUCLEOTIDE SEQUENCE [LARGE SCALE GENOMIC DNA]</scope>
    <source>
        <strain evidence="2 3">KCTC 52166</strain>
    </source>
</reference>
<feature type="chain" id="PRO_5018745180" description="FTP domain-containing protein" evidence="1">
    <location>
        <begin position="21"/>
        <end position="240"/>
    </location>
</feature>
<name>A0A3S0K791_9BACT</name>